<reference evidence="8" key="2">
    <citation type="submission" date="2025-08" db="UniProtKB">
        <authorList>
            <consortium name="Ensembl"/>
        </authorList>
    </citation>
    <scope>IDENTIFICATION</scope>
    <source>
        <strain evidence="8">broiler</strain>
    </source>
</reference>
<keyword evidence="3" id="KW-1133">Transmembrane helix</keyword>
<feature type="compositionally biased region" description="Gly residues" evidence="7">
    <location>
        <begin position="112"/>
        <end position="121"/>
    </location>
</feature>
<evidence type="ECO:0000256" key="6">
    <source>
        <dbReference type="ARBA" id="ARBA00029445"/>
    </source>
</evidence>
<evidence type="ECO:0000256" key="5">
    <source>
        <dbReference type="ARBA" id="ARBA00023180"/>
    </source>
</evidence>
<dbReference type="InterPro" id="IPR055288">
    <property type="entry name" value="NALCN_aux_factor_1/2"/>
</dbReference>
<evidence type="ECO:0000256" key="2">
    <source>
        <dbReference type="ARBA" id="ARBA00022692"/>
    </source>
</evidence>
<dbReference type="AlphaFoldDB" id="A0A8V0YQG7"/>
<keyword evidence="5" id="KW-0325">Glycoprotein</keyword>
<comment type="similarity">
    <text evidence="6">Belongs to the NALF family.</text>
</comment>
<dbReference type="GO" id="GO:0098703">
    <property type="term" value="P:calcium ion import across plasma membrane"/>
    <property type="evidence" value="ECO:0000318"/>
    <property type="project" value="GO_Central"/>
</dbReference>
<sequence>MTRGAWMCSRQYDDGLKIWFASRENEKPFADSERAQKWRLSLASLLFFTVLLSDHLWFCAEAKFTGTGEKEQPPPDKPEPAEPELPPGMGEPSPPAPRLLTPPEPSLPPSPGNGGGGGGGSEPRHGEAAFLGNSTAAPPETCPPPGRSSGRCFSVGDAEAVCRRRGDPGRPRGAGQSPAPGWELTDFYLSFCNSYTLWELFAGLSNPDTLNCSLDVVLRGGGSCSQCVQAYQRYDQHAQEKYEEFEVMLQKYLQSDEYSVKSCPEDCKVGAPAVFPVPRRYCGRKITLLIRAMRKGCNFVFCRLAWRWPGSGRPLSVVLQGSARSWRLSEPSRAAGSRSVPRAPRVGAAGLFWFTLVADEAECLAGPVLC</sequence>
<dbReference type="PANTHER" id="PTHR15819:SF9">
    <property type="entry name" value="NALCN CHANNEL AUXILIARY FACTOR 1"/>
    <property type="match status" value="1"/>
</dbReference>
<keyword evidence="4" id="KW-0472">Membrane</keyword>
<keyword evidence="2" id="KW-0812">Transmembrane</keyword>
<dbReference type="Proteomes" id="UP000000539">
    <property type="component" value="Chromosome 1"/>
</dbReference>
<evidence type="ECO:0000256" key="7">
    <source>
        <dbReference type="SAM" id="MobiDB-lite"/>
    </source>
</evidence>
<protein>
    <submittedName>
        <fullName evidence="8">NALCN channel auxiliary factor 1</fullName>
    </submittedName>
</protein>
<dbReference type="PANTHER" id="PTHR15819">
    <property type="entry name" value="TRANSMEMBRANE PROTEIN FAM155"/>
    <property type="match status" value="1"/>
</dbReference>
<feature type="compositionally biased region" description="Basic and acidic residues" evidence="7">
    <location>
        <begin position="68"/>
        <end position="80"/>
    </location>
</feature>
<organism evidence="8 9">
    <name type="scientific">Gallus gallus</name>
    <name type="common">Chicken</name>
    <dbReference type="NCBI Taxonomy" id="9031"/>
    <lineage>
        <taxon>Eukaryota</taxon>
        <taxon>Metazoa</taxon>
        <taxon>Chordata</taxon>
        <taxon>Craniata</taxon>
        <taxon>Vertebrata</taxon>
        <taxon>Euteleostomi</taxon>
        <taxon>Archelosauria</taxon>
        <taxon>Archosauria</taxon>
        <taxon>Dinosauria</taxon>
        <taxon>Saurischia</taxon>
        <taxon>Theropoda</taxon>
        <taxon>Coelurosauria</taxon>
        <taxon>Aves</taxon>
        <taxon>Neognathae</taxon>
        <taxon>Galloanserae</taxon>
        <taxon>Galliformes</taxon>
        <taxon>Phasianidae</taxon>
        <taxon>Phasianinae</taxon>
        <taxon>Gallus</taxon>
    </lineage>
</organism>
<proteinExistence type="inferred from homology"/>
<evidence type="ECO:0000313" key="8">
    <source>
        <dbReference type="Ensembl" id="ENSGALP00010020922.1"/>
    </source>
</evidence>
<name>A0A8V0YQG7_CHICK</name>
<evidence type="ECO:0000313" key="9">
    <source>
        <dbReference type="Proteomes" id="UP000000539"/>
    </source>
</evidence>
<accession>A0A8V0YQG7</accession>
<keyword evidence="9" id="KW-1185">Reference proteome</keyword>
<evidence type="ECO:0000256" key="4">
    <source>
        <dbReference type="ARBA" id="ARBA00023136"/>
    </source>
</evidence>
<dbReference type="GeneTree" id="ENSGT00940000155696"/>
<evidence type="ECO:0000256" key="3">
    <source>
        <dbReference type="ARBA" id="ARBA00022989"/>
    </source>
</evidence>
<comment type="subcellular location">
    <subcellularLocation>
        <location evidence="1">Membrane</location>
        <topology evidence="1">Multi-pass membrane protein</topology>
    </subcellularLocation>
</comment>
<dbReference type="Ensembl" id="ENSGALT00010036037.1">
    <property type="protein sequence ID" value="ENSGALP00010020922.1"/>
    <property type="gene ID" value="ENSGALG00010014982.1"/>
</dbReference>
<reference evidence="8" key="3">
    <citation type="submission" date="2025-09" db="UniProtKB">
        <authorList>
            <consortium name="Ensembl"/>
        </authorList>
    </citation>
    <scope>IDENTIFICATION</scope>
    <source>
        <strain evidence="8">broiler</strain>
    </source>
</reference>
<dbReference type="GO" id="GO:0005886">
    <property type="term" value="C:plasma membrane"/>
    <property type="evidence" value="ECO:0000318"/>
    <property type="project" value="GO_Central"/>
</dbReference>
<feature type="region of interest" description="Disordered" evidence="7">
    <location>
        <begin position="66"/>
        <end position="151"/>
    </location>
</feature>
<reference evidence="8" key="1">
    <citation type="submission" date="2020-11" db="EMBL/GenBank/DDBJ databases">
        <title>Gallus gallus (Chicken) genome, bGalGal1, GRCg7b, maternal haplotype autosomes + Z &amp; W.</title>
        <authorList>
            <person name="Warren W."/>
            <person name="Formenti G."/>
            <person name="Fedrigo O."/>
            <person name="Haase B."/>
            <person name="Mountcastle J."/>
            <person name="Balacco J."/>
            <person name="Tracey A."/>
            <person name="Schneider V."/>
            <person name="Okimoto R."/>
            <person name="Cheng H."/>
            <person name="Hawken R."/>
            <person name="Howe K."/>
            <person name="Jarvis E.D."/>
        </authorList>
    </citation>
    <scope>NUCLEOTIDE SEQUENCE [LARGE SCALE GENOMIC DNA]</scope>
    <source>
        <strain evidence="8">Broiler</strain>
    </source>
</reference>
<evidence type="ECO:0000256" key="1">
    <source>
        <dbReference type="ARBA" id="ARBA00004141"/>
    </source>
</evidence>
<feature type="compositionally biased region" description="Pro residues" evidence="7">
    <location>
        <begin position="92"/>
        <end position="111"/>
    </location>
</feature>